<name>A0AA88LS11_CHASR</name>
<evidence type="ECO:0000313" key="2">
    <source>
        <dbReference type="Proteomes" id="UP001187415"/>
    </source>
</evidence>
<sequence>MVGKYHGDVRVLIICISSEQIMTDGFGDSFQSVQLIALTVLSVCEKINLLRTRNQSLMWTDWGLTLPLRTLPDEPNISDVRLDVAEYERWLTFTSG</sequence>
<organism evidence="1 2">
    <name type="scientific">Channa striata</name>
    <name type="common">Snakehead murrel</name>
    <name type="synonym">Ophicephalus striatus</name>
    <dbReference type="NCBI Taxonomy" id="64152"/>
    <lineage>
        <taxon>Eukaryota</taxon>
        <taxon>Metazoa</taxon>
        <taxon>Chordata</taxon>
        <taxon>Craniata</taxon>
        <taxon>Vertebrata</taxon>
        <taxon>Euteleostomi</taxon>
        <taxon>Actinopterygii</taxon>
        <taxon>Neopterygii</taxon>
        <taxon>Teleostei</taxon>
        <taxon>Neoteleostei</taxon>
        <taxon>Acanthomorphata</taxon>
        <taxon>Anabantaria</taxon>
        <taxon>Anabantiformes</taxon>
        <taxon>Channoidei</taxon>
        <taxon>Channidae</taxon>
        <taxon>Channa</taxon>
    </lineage>
</organism>
<dbReference type="AlphaFoldDB" id="A0AA88LS11"/>
<gene>
    <name evidence="1" type="ORF">Q5P01_023023</name>
</gene>
<evidence type="ECO:0000313" key="1">
    <source>
        <dbReference type="EMBL" id="KAK2822958.1"/>
    </source>
</evidence>
<dbReference type="Proteomes" id="UP001187415">
    <property type="component" value="Unassembled WGS sequence"/>
</dbReference>
<proteinExistence type="predicted"/>
<accession>A0AA88LS11</accession>
<keyword evidence="2" id="KW-1185">Reference proteome</keyword>
<dbReference type="EMBL" id="JAUPFM010000018">
    <property type="protein sequence ID" value="KAK2822958.1"/>
    <property type="molecule type" value="Genomic_DNA"/>
</dbReference>
<reference evidence="1" key="1">
    <citation type="submission" date="2023-07" db="EMBL/GenBank/DDBJ databases">
        <title>Chromosome-level Genome Assembly of Striped Snakehead (Channa striata).</title>
        <authorList>
            <person name="Liu H."/>
        </authorList>
    </citation>
    <scope>NUCLEOTIDE SEQUENCE</scope>
    <source>
        <strain evidence="1">Gz</strain>
        <tissue evidence="1">Muscle</tissue>
    </source>
</reference>
<protein>
    <submittedName>
        <fullName evidence="1">Uncharacterized protein</fullName>
    </submittedName>
</protein>
<comment type="caution">
    <text evidence="1">The sequence shown here is derived from an EMBL/GenBank/DDBJ whole genome shotgun (WGS) entry which is preliminary data.</text>
</comment>